<evidence type="ECO:0000313" key="4">
    <source>
        <dbReference type="EMBL" id="SFO82719.1"/>
    </source>
</evidence>
<gene>
    <name evidence="4" type="ORF">SAMN03084138_00578</name>
</gene>
<evidence type="ECO:0000256" key="2">
    <source>
        <dbReference type="ARBA" id="ARBA00023315"/>
    </source>
</evidence>
<dbReference type="Proteomes" id="UP000182692">
    <property type="component" value="Unassembled WGS sequence"/>
</dbReference>
<dbReference type="PANTHER" id="PTHR43877:SF5">
    <property type="entry name" value="BLL8307 PROTEIN"/>
    <property type="match status" value="1"/>
</dbReference>
<dbReference type="PANTHER" id="PTHR43877">
    <property type="entry name" value="AMINOALKYLPHOSPHONATE N-ACETYLTRANSFERASE-RELATED-RELATED"/>
    <property type="match status" value="1"/>
</dbReference>
<dbReference type="RefSeq" id="WP_017012379.1">
    <property type="nucleotide sequence ID" value="NZ_FOWR01000003.1"/>
</dbReference>
<accession>A0A1I5KCG6</accession>
<organism evidence="4 5">
    <name type="scientific">Enterovibrio norvegicus DSM 15893</name>
    <dbReference type="NCBI Taxonomy" id="1121869"/>
    <lineage>
        <taxon>Bacteria</taxon>
        <taxon>Pseudomonadati</taxon>
        <taxon>Pseudomonadota</taxon>
        <taxon>Gammaproteobacteria</taxon>
        <taxon>Vibrionales</taxon>
        <taxon>Vibrionaceae</taxon>
        <taxon>Enterovibrio</taxon>
    </lineage>
</organism>
<evidence type="ECO:0000313" key="5">
    <source>
        <dbReference type="Proteomes" id="UP000182692"/>
    </source>
</evidence>
<dbReference type="InterPro" id="IPR000182">
    <property type="entry name" value="GNAT_dom"/>
</dbReference>
<reference evidence="4 5" key="1">
    <citation type="submission" date="2016-10" db="EMBL/GenBank/DDBJ databases">
        <authorList>
            <person name="de Groot N.N."/>
        </authorList>
    </citation>
    <scope>NUCLEOTIDE SEQUENCE [LARGE SCALE GENOMIC DNA]</scope>
    <source>
        <strain evidence="4 5">DSM 15893</strain>
    </source>
</reference>
<dbReference type="PROSITE" id="PS51186">
    <property type="entry name" value="GNAT"/>
    <property type="match status" value="1"/>
</dbReference>
<keyword evidence="2" id="KW-0012">Acyltransferase</keyword>
<feature type="domain" description="N-acetyltransferase" evidence="3">
    <location>
        <begin position="3"/>
        <end position="152"/>
    </location>
</feature>
<dbReference type="SUPFAM" id="SSF55729">
    <property type="entry name" value="Acyl-CoA N-acyltransferases (Nat)"/>
    <property type="match status" value="1"/>
</dbReference>
<dbReference type="Gene3D" id="3.40.630.30">
    <property type="match status" value="1"/>
</dbReference>
<name>A0A1I5KCG6_9GAMM</name>
<dbReference type="AlphaFoldDB" id="A0A1I5KCG6"/>
<sequence>MEIRVDDLSGKEIQDLLHQHLASMYDISPPESVHALDITALQHPNVTVWSVWIDGEIAGCGALKQIGPGHGEIKSMRTSENFLRRGVAANLLAHILQEARRRKYSRLSLETGAEPEFEAARKLYQRFGFDACSPFGDYVEDPNSVFYSRALQLFSPAL</sequence>
<dbReference type="InterPro" id="IPR016181">
    <property type="entry name" value="Acyl_CoA_acyltransferase"/>
</dbReference>
<dbReference type="GO" id="GO:0016747">
    <property type="term" value="F:acyltransferase activity, transferring groups other than amino-acyl groups"/>
    <property type="evidence" value="ECO:0007669"/>
    <property type="project" value="InterPro"/>
</dbReference>
<dbReference type="STRING" id="1121869.SAMN03084138_00578"/>
<protein>
    <submittedName>
        <fullName evidence="4">Putative acetyltransferase</fullName>
    </submittedName>
</protein>
<dbReference type="EMBL" id="FOWR01000003">
    <property type="protein sequence ID" value="SFO82719.1"/>
    <property type="molecule type" value="Genomic_DNA"/>
</dbReference>
<keyword evidence="1 4" id="KW-0808">Transferase</keyword>
<dbReference type="OrthoDB" id="9803233at2"/>
<dbReference type="GeneID" id="35872824"/>
<dbReference type="Pfam" id="PF00583">
    <property type="entry name" value="Acetyltransf_1"/>
    <property type="match status" value="1"/>
</dbReference>
<dbReference type="InterPro" id="IPR050832">
    <property type="entry name" value="Bact_Acetyltransf"/>
</dbReference>
<evidence type="ECO:0000256" key="1">
    <source>
        <dbReference type="ARBA" id="ARBA00022679"/>
    </source>
</evidence>
<dbReference type="CDD" id="cd04301">
    <property type="entry name" value="NAT_SF"/>
    <property type="match status" value="1"/>
</dbReference>
<evidence type="ECO:0000259" key="3">
    <source>
        <dbReference type="PROSITE" id="PS51186"/>
    </source>
</evidence>
<proteinExistence type="predicted"/>